<dbReference type="Gene3D" id="1.10.10.1400">
    <property type="entry name" value="Terminase, small subunit, N-terminal DNA-binding domain, HTH motif"/>
    <property type="match status" value="1"/>
</dbReference>
<organism evidence="1 2">
    <name type="scientific">Weissella confusa</name>
    <name type="common">Lactobacillus confusus</name>
    <dbReference type="NCBI Taxonomy" id="1583"/>
    <lineage>
        <taxon>Bacteria</taxon>
        <taxon>Bacillati</taxon>
        <taxon>Bacillota</taxon>
        <taxon>Bacilli</taxon>
        <taxon>Lactobacillales</taxon>
        <taxon>Lactobacillaceae</taxon>
        <taxon>Weissella</taxon>
    </lineage>
</organism>
<dbReference type="EMBL" id="JAAAMQ010000020">
    <property type="protein sequence ID" value="NBA12196.1"/>
    <property type="molecule type" value="Genomic_DNA"/>
</dbReference>
<dbReference type="InterPro" id="IPR038713">
    <property type="entry name" value="Terminase_Gp1_N_sf"/>
</dbReference>
<reference evidence="1" key="1">
    <citation type="submission" date="2020-01" db="EMBL/GenBank/DDBJ databases">
        <title>First Reported Case and Whole Genome of Weissella confusa in an Equid.</title>
        <authorList>
            <person name="Little S.V."/>
            <person name="Lawhon S.D."/>
        </authorList>
    </citation>
    <scope>NUCLEOTIDE SEQUENCE</scope>
    <source>
        <strain evidence="1">718955</strain>
    </source>
</reference>
<evidence type="ECO:0008006" key="3">
    <source>
        <dbReference type="Google" id="ProtNLM"/>
    </source>
</evidence>
<proteinExistence type="predicted"/>
<protein>
    <recommendedName>
        <fullName evidence="3">Terminase small subunit</fullName>
    </recommendedName>
</protein>
<comment type="caution">
    <text evidence="1">The sequence shown here is derived from an EMBL/GenBank/DDBJ whole genome shotgun (WGS) entry which is preliminary data.</text>
</comment>
<dbReference type="Proteomes" id="UP000719917">
    <property type="component" value="Unassembled WGS sequence"/>
</dbReference>
<name>A0AAJ3DBD3_WEICO</name>
<dbReference type="AlphaFoldDB" id="A0AAJ3DBD3"/>
<sequence>MAELKLTPQQEKFAQLVAHGSSYSGAYREAYKTAKMKPATINRAASALANDYKITTRVSEIHKAINEANGWTKDRSIAEKLAFLDKIKGTMEKDQRVSQGTANAFLGVLKELDENLDDVTDENNEVHIVFDRGSANGD</sequence>
<gene>
    <name evidence="1" type="ORF">GTU77_08225</name>
</gene>
<dbReference type="RefSeq" id="WP_161691349.1">
    <property type="nucleotide sequence ID" value="NZ_JAAAMQ010000020.1"/>
</dbReference>
<accession>A0AAJ3DBD3</accession>
<evidence type="ECO:0000313" key="2">
    <source>
        <dbReference type="Proteomes" id="UP000719917"/>
    </source>
</evidence>
<evidence type="ECO:0000313" key="1">
    <source>
        <dbReference type="EMBL" id="NBA12196.1"/>
    </source>
</evidence>